<protein>
    <submittedName>
        <fullName evidence="1">Type III secretion system outer membrane ring subunit SctC</fullName>
    </submittedName>
</protein>
<proteinExistence type="predicted"/>
<evidence type="ECO:0000313" key="1">
    <source>
        <dbReference type="EMBL" id="MEM5405606.1"/>
    </source>
</evidence>
<reference evidence="1" key="1">
    <citation type="submission" date="2024-01" db="EMBL/GenBank/DDBJ databases">
        <title>The diversity of rhizobia nodulating Mimosa spp. in eleven states of Brazil covering several biomes is determined by host plant, location, and edaphic factors.</title>
        <authorList>
            <person name="Rouws L."/>
            <person name="Barauna A."/>
            <person name="Beukes C."/>
            <person name="De Faria S.M."/>
            <person name="Gross E."/>
            <person name="Dos Reis Junior F.B."/>
            <person name="Simon M."/>
            <person name="Maluk M."/>
            <person name="Odee D.W."/>
            <person name="Kenicer G."/>
            <person name="Young J.P.W."/>
            <person name="Reis V.M."/>
            <person name="Zilli J."/>
            <person name="James E.K."/>
        </authorList>
    </citation>
    <scope>NUCLEOTIDE SEQUENCE</scope>
    <source>
        <strain evidence="1">JPY452</strain>
    </source>
</reference>
<name>A0ACC6RVA8_9BURK</name>
<comment type="caution">
    <text evidence="1">The sequence shown here is derived from an EMBL/GenBank/DDBJ whole genome shotgun (WGS) entry which is preliminary data.</text>
</comment>
<dbReference type="EMBL" id="JAYMRU010000044">
    <property type="protein sequence ID" value="MEM5405606.1"/>
    <property type="molecule type" value="Genomic_DNA"/>
</dbReference>
<dbReference type="Proteomes" id="UP001392318">
    <property type="component" value="Unassembled WGS sequence"/>
</dbReference>
<gene>
    <name evidence="1" type="primary">sctC</name>
    <name evidence="1" type="ORF">VSR83_37340</name>
</gene>
<accession>A0ACC6RVA8</accession>
<keyword evidence="2" id="KW-1185">Reference proteome</keyword>
<organism evidence="1 2">
    <name type="scientific">Paraburkholderia unamae</name>
    <dbReference type="NCBI Taxonomy" id="219649"/>
    <lineage>
        <taxon>Bacteria</taxon>
        <taxon>Pseudomonadati</taxon>
        <taxon>Pseudomonadota</taxon>
        <taxon>Betaproteobacteria</taxon>
        <taxon>Burkholderiales</taxon>
        <taxon>Burkholderiaceae</taxon>
        <taxon>Paraburkholderia</taxon>
    </lineage>
</organism>
<sequence length="600" mass="63649">MKSTLLFRAILVAALISAGVPSWTHATPVRWRNQTVHILAHGKNLTDVLRDFTASQGITTSIASNVQGTVSGEFNMTPQRFLDTLASTFGLVWFYGGNILSISNANDVTRQVIYLDHASPAQLVRALRSMRLDDPRFPVTYDAAAGTVLVNGPPQYVQVVQSIAQRVDQSKDRTSGPVVRVFKLYHAWADDHKVQIDGQNITVAGVASVLSSIYHPRHGLDNAPASGSPSIQRVQQMSDLSGSADGGGFRSTVGSGGGGGTPQMLMPPLPSNLNVGATYGGEVGGMTGNPGAGDAFFGGNNNNGGGSGGLDASLPVIQADPITNSVLVRDIPQRIDQYDALISPLDVRPKVIEIEAHIIEIDDDLLKQIGIDWRAHNRHLDLQTDSGATSQTGYTGSLNPSFGTTTLSDGTAVINSTPVGGSITAVLGDAGRYLLARANASESTTLAKIDATPKVATLDNVEAVMDNKTRFFVRVSGYTSADLYSISTGVSLRVLPMVAQENGETRIKLNVHIEDGQIAGDQTVDTLPVITESVINTQAFVTQGESLLIVGYSTDAEPNGTTNVPGNSKIPVLGALFRNNTNSHSHMERIFLLTPRAIEF</sequence>
<evidence type="ECO:0000313" key="2">
    <source>
        <dbReference type="Proteomes" id="UP001392318"/>
    </source>
</evidence>